<name>A0A8S5TQZ3_9CAUD</name>
<proteinExistence type="predicted"/>
<reference evidence="1" key="1">
    <citation type="journal article" date="2021" name="Proc. Natl. Acad. Sci. U.S.A.">
        <title>A Catalog of Tens of Thousands of Viruses from Human Metagenomes Reveals Hidden Associations with Chronic Diseases.</title>
        <authorList>
            <person name="Tisza M.J."/>
            <person name="Buck C.B."/>
        </authorList>
    </citation>
    <scope>NUCLEOTIDE SEQUENCE</scope>
    <source>
        <strain evidence="1">CtY1522</strain>
    </source>
</reference>
<evidence type="ECO:0000313" key="1">
    <source>
        <dbReference type="EMBL" id="DAF84603.1"/>
    </source>
</evidence>
<dbReference type="EMBL" id="BK015906">
    <property type="protein sequence ID" value="DAF84603.1"/>
    <property type="molecule type" value="Genomic_DNA"/>
</dbReference>
<protein>
    <submittedName>
        <fullName evidence="1">Uncharacterized protein</fullName>
    </submittedName>
</protein>
<sequence>MLKFEIQKPETMRFRILNPKAMQFEIREPETLRFEMERYTVIQSSPYTGAYDVDPQFIEQTLDTKDKRMADDVIVRPIEVQRVSNNYGKTVYIGGIING</sequence>
<accession>A0A8S5TQZ3</accession>
<organism evidence="1">
    <name type="scientific">Myoviridae sp. ctY1522</name>
    <dbReference type="NCBI Taxonomy" id="2825124"/>
    <lineage>
        <taxon>Viruses</taxon>
        <taxon>Duplodnaviria</taxon>
        <taxon>Heunggongvirae</taxon>
        <taxon>Uroviricota</taxon>
        <taxon>Caudoviricetes</taxon>
    </lineage>
</organism>